<evidence type="ECO:0000313" key="1">
    <source>
        <dbReference type="EMBL" id="CCH62784.1"/>
    </source>
</evidence>
<gene>
    <name evidence="1" type="primary">TBLA0I01240</name>
    <name evidence="1" type="ORF">TBLA_0I01240</name>
</gene>
<dbReference type="RefSeq" id="XP_004182303.1">
    <property type="nucleotide sequence ID" value="XM_004182255.1"/>
</dbReference>
<dbReference type="STRING" id="1071380.I2H8T2"/>
<dbReference type="InParanoid" id="I2H8T2"/>
<organism evidence="1 2">
    <name type="scientific">Henningerozyma blattae (strain ATCC 34711 / CBS 6284 / DSM 70876 / NBRC 10599 / NRRL Y-10934 / UCD 77-7)</name>
    <name type="common">Yeast</name>
    <name type="synonym">Tetrapisispora blattae</name>
    <dbReference type="NCBI Taxonomy" id="1071380"/>
    <lineage>
        <taxon>Eukaryota</taxon>
        <taxon>Fungi</taxon>
        <taxon>Dikarya</taxon>
        <taxon>Ascomycota</taxon>
        <taxon>Saccharomycotina</taxon>
        <taxon>Saccharomycetes</taxon>
        <taxon>Saccharomycetales</taxon>
        <taxon>Saccharomycetaceae</taxon>
        <taxon>Henningerozyma</taxon>
    </lineage>
</organism>
<dbReference type="EMBL" id="HE806324">
    <property type="protein sequence ID" value="CCH62784.1"/>
    <property type="molecule type" value="Genomic_DNA"/>
</dbReference>
<dbReference type="AlphaFoldDB" id="I2H8T2"/>
<name>I2H8T2_HENB6</name>
<dbReference type="GeneID" id="14497962"/>
<evidence type="ECO:0000313" key="2">
    <source>
        <dbReference type="Proteomes" id="UP000002866"/>
    </source>
</evidence>
<accession>I2H8T2</accession>
<sequence>MDVNRFLALPFSVRKLIYSCLDYKFFNIDLPRTDALKEENLDLNVKHNQKRQKTYRAELYRLFADYLHVFEHTPNLIDTWINYSPWLKYDAIILDCLRLNYSYDSEIIGQLDCIILENKGKIGYFDKTGMLQVWYGLGEYRKLIVSNSIGNRKDIMLGDINDFNVRLNMELFEMSTMKKLLEYLHRRNKLNIISELKFYDPDIDECSNETKHEDTRVNKQKILENFHKKKLRDSFYDISDTNIELVGEYLNRMLRLTNINIQGEKYVEILANGDGKINPINHTIRNRVNTLIIEKIEKLSYYTKSSYEHWRSLKSLYLHNIRYLDLNELTVPKTCELLNIRNIENMTWWNLGLDISTLTSAMWNIKCCTNFNPIRIKNECKTCGHMKFNILFFRQNEEKNTSKEALQLKNIRKKCKNQIHEKIRSIRIIELVNVRAFRKKLPCIVVPKNMLLQNRLKFSNIPKDIEVYTI</sequence>
<keyword evidence="2" id="KW-1185">Reference proteome</keyword>
<dbReference type="eggNOG" id="ENOG502QRJV">
    <property type="taxonomic scope" value="Eukaryota"/>
</dbReference>
<dbReference type="OMA" id="WYTFKEY"/>
<dbReference type="FunCoup" id="I2H8T2">
    <property type="interactions" value="107"/>
</dbReference>
<proteinExistence type="predicted"/>
<dbReference type="Proteomes" id="UP000002866">
    <property type="component" value="Chromosome 9"/>
</dbReference>
<dbReference type="KEGG" id="tbl:TBLA_0I01240"/>
<protein>
    <submittedName>
        <fullName evidence="1">Uncharacterized protein</fullName>
    </submittedName>
</protein>
<dbReference type="OrthoDB" id="4032425at2759"/>
<reference evidence="1 2" key="1">
    <citation type="journal article" date="2011" name="Proc. Natl. Acad. Sci. U.S.A.">
        <title>Evolutionary erosion of yeast sex chromosomes by mating-type switching accidents.</title>
        <authorList>
            <person name="Gordon J.L."/>
            <person name="Armisen D."/>
            <person name="Proux-Wera E."/>
            <person name="Oheigeartaigh S.S."/>
            <person name="Byrne K.P."/>
            <person name="Wolfe K.H."/>
        </authorList>
    </citation>
    <scope>NUCLEOTIDE SEQUENCE [LARGE SCALE GENOMIC DNA]</scope>
    <source>
        <strain evidence="2">ATCC 34711 / CBS 6284 / DSM 70876 / NBRC 10599 / NRRL Y-10934 / UCD 77-7</strain>
    </source>
</reference>
<dbReference type="HOGENOM" id="CLU_046445_0_0_1"/>